<gene>
    <name evidence="2" type="ORF">Fot_05391</name>
</gene>
<keyword evidence="3" id="KW-1185">Reference proteome</keyword>
<protein>
    <submittedName>
        <fullName evidence="2">Uncharacterized protein</fullName>
    </submittedName>
</protein>
<feature type="compositionally biased region" description="Basic and acidic residues" evidence="1">
    <location>
        <begin position="1"/>
        <end position="17"/>
    </location>
</feature>
<dbReference type="Proteomes" id="UP001604277">
    <property type="component" value="Unassembled WGS sequence"/>
</dbReference>
<reference evidence="3" key="1">
    <citation type="submission" date="2024-07" db="EMBL/GenBank/DDBJ databases">
        <title>Two chromosome-level genome assemblies of Korean endemic species Abeliophyllum distichum and Forsythia ovata (Oleaceae).</title>
        <authorList>
            <person name="Jang H."/>
        </authorList>
    </citation>
    <scope>NUCLEOTIDE SEQUENCE [LARGE SCALE GENOMIC DNA]</scope>
</reference>
<organism evidence="2 3">
    <name type="scientific">Forsythia ovata</name>
    <dbReference type="NCBI Taxonomy" id="205694"/>
    <lineage>
        <taxon>Eukaryota</taxon>
        <taxon>Viridiplantae</taxon>
        <taxon>Streptophyta</taxon>
        <taxon>Embryophyta</taxon>
        <taxon>Tracheophyta</taxon>
        <taxon>Spermatophyta</taxon>
        <taxon>Magnoliopsida</taxon>
        <taxon>eudicotyledons</taxon>
        <taxon>Gunneridae</taxon>
        <taxon>Pentapetalae</taxon>
        <taxon>asterids</taxon>
        <taxon>lamiids</taxon>
        <taxon>Lamiales</taxon>
        <taxon>Oleaceae</taxon>
        <taxon>Forsythieae</taxon>
        <taxon>Forsythia</taxon>
    </lineage>
</organism>
<evidence type="ECO:0000313" key="2">
    <source>
        <dbReference type="EMBL" id="KAL2551772.1"/>
    </source>
</evidence>
<comment type="caution">
    <text evidence="2">The sequence shown here is derived from an EMBL/GenBank/DDBJ whole genome shotgun (WGS) entry which is preliminary data.</text>
</comment>
<feature type="region of interest" description="Disordered" evidence="1">
    <location>
        <begin position="1"/>
        <end position="101"/>
    </location>
</feature>
<dbReference type="AlphaFoldDB" id="A0ABD1WQ00"/>
<evidence type="ECO:0000313" key="3">
    <source>
        <dbReference type="Proteomes" id="UP001604277"/>
    </source>
</evidence>
<dbReference type="EMBL" id="JBFOLJ010000002">
    <property type="protein sequence ID" value="KAL2551772.1"/>
    <property type="molecule type" value="Genomic_DNA"/>
</dbReference>
<sequence>MGVSKIEFEHNRTEKGQRAAIVGGPNFKFTSRPKLPFAKHKKSQRAAGKRKRTASEQSQRKRGSERVEQIKSSFRRKKMVSFTESKLRSKRSTETAAAGGD</sequence>
<feature type="compositionally biased region" description="Basic and acidic residues" evidence="1">
    <location>
        <begin position="58"/>
        <end position="69"/>
    </location>
</feature>
<feature type="compositionally biased region" description="Basic residues" evidence="1">
    <location>
        <begin position="37"/>
        <end position="52"/>
    </location>
</feature>
<proteinExistence type="predicted"/>
<name>A0ABD1WQ00_9LAMI</name>
<accession>A0ABD1WQ00</accession>
<evidence type="ECO:0000256" key="1">
    <source>
        <dbReference type="SAM" id="MobiDB-lite"/>
    </source>
</evidence>